<proteinExistence type="predicted"/>
<protein>
    <submittedName>
        <fullName evidence="3">Uncharacterized protein</fullName>
    </submittedName>
</protein>
<sequence length="212" mass="19759">MGGGNGFQKAAGPLPSAFSDDVKLANFRGGFILARQPTAANQTMVLLMMTMMILLSVTVRRKGSRASGRDGLFLENELDEGGVEIVSDFPDTFGLYDAGASASGAGASAGGASGAASGAAAGAASPSAGAAASGAGAASAAGAAAAASPSAAGAASAGAASAAGAGAASAGATSFAGDDFGVVPVDERTYGTSAASGGKCLRSSNGLGVRAL</sequence>
<keyword evidence="2" id="KW-0812">Transmembrane</keyword>
<evidence type="ECO:0000313" key="4">
    <source>
        <dbReference type="Proteomes" id="UP000075901"/>
    </source>
</evidence>
<feature type="region of interest" description="Disordered" evidence="1">
    <location>
        <begin position="190"/>
        <end position="212"/>
    </location>
</feature>
<keyword evidence="2" id="KW-0472">Membrane</keyword>
<dbReference type="EnsemblMetazoa" id="AMAM009946-RA">
    <property type="protein sequence ID" value="AMAM009946-PA"/>
    <property type="gene ID" value="AMAM009946"/>
</dbReference>
<dbReference type="VEuPathDB" id="VectorBase:AMAM009946"/>
<keyword evidence="4" id="KW-1185">Reference proteome</keyword>
<organism evidence="3 4">
    <name type="scientific">Anopheles maculatus</name>
    <dbReference type="NCBI Taxonomy" id="74869"/>
    <lineage>
        <taxon>Eukaryota</taxon>
        <taxon>Metazoa</taxon>
        <taxon>Ecdysozoa</taxon>
        <taxon>Arthropoda</taxon>
        <taxon>Hexapoda</taxon>
        <taxon>Insecta</taxon>
        <taxon>Pterygota</taxon>
        <taxon>Neoptera</taxon>
        <taxon>Endopterygota</taxon>
        <taxon>Diptera</taxon>
        <taxon>Nematocera</taxon>
        <taxon>Culicoidea</taxon>
        <taxon>Culicidae</taxon>
        <taxon>Anophelinae</taxon>
        <taxon>Anopheles</taxon>
        <taxon>Anopheles maculatus group</taxon>
    </lineage>
</organism>
<reference evidence="3" key="2">
    <citation type="submission" date="2020-05" db="UniProtKB">
        <authorList>
            <consortium name="EnsemblMetazoa"/>
        </authorList>
    </citation>
    <scope>IDENTIFICATION</scope>
    <source>
        <strain evidence="3">maculatus3</strain>
    </source>
</reference>
<feature type="transmembrane region" description="Helical" evidence="2">
    <location>
        <begin position="39"/>
        <end position="59"/>
    </location>
</feature>
<dbReference type="Proteomes" id="UP000075901">
    <property type="component" value="Unassembled WGS sequence"/>
</dbReference>
<name>A0A182SMW6_9DIPT</name>
<accession>A0A182SMW6</accession>
<evidence type="ECO:0000256" key="2">
    <source>
        <dbReference type="SAM" id="Phobius"/>
    </source>
</evidence>
<dbReference type="AlphaFoldDB" id="A0A182SMW6"/>
<keyword evidence="2" id="KW-1133">Transmembrane helix</keyword>
<evidence type="ECO:0000256" key="1">
    <source>
        <dbReference type="SAM" id="MobiDB-lite"/>
    </source>
</evidence>
<evidence type="ECO:0000313" key="3">
    <source>
        <dbReference type="EnsemblMetazoa" id="AMAM009946-PA"/>
    </source>
</evidence>
<reference evidence="4" key="1">
    <citation type="submission" date="2013-09" db="EMBL/GenBank/DDBJ databases">
        <title>The Genome Sequence of Anopheles maculatus species B.</title>
        <authorList>
            <consortium name="The Broad Institute Genomics Platform"/>
            <person name="Neafsey D.E."/>
            <person name="Besansky N."/>
            <person name="Howell P."/>
            <person name="Walton C."/>
            <person name="Young S.K."/>
            <person name="Zeng Q."/>
            <person name="Gargeya S."/>
            <person name="Fitzgerald M."/>
            <person name="Haas B."/>
            <person name="Abouelleil A."/>
            <person name="Allen A.W."/>
            <person name="Alvarado L."/>
            <person name="Arachchi H.M."/>
            <person name="Berlin A.M."/>
            <person name="Chapman S.B."/>
            <person name="Gainer-Dewar J."/>
            <person name="Goldberg J."/>
            <person name="Griggs A."/>
            <person name="Gujja S."/>
            <person name="Hansen M."/>
            <person name="Howarth C."/>
            <person name="Imamovic A."/>
            <person name="Ireland A."/>
            <person name="Larimer J."/>
            <person name="McCowan C."/>
            <person name="Murphy C."/>
            <person name="Pearson M."/>
            <person name="Poon T.W."/>
            <person name="Priest M."/>
            <person name="Roberts A."/>
            <person name="Saif S."/>
            <person name="Shea T."/>
            <person name="Sisk P."/>
            <person name="Sykes S."/>
            <person name="Wortman J."/>
            <person name="Nusbaum C."/>
            <person name="Birren B."/>
        </authorList>
    </citation>
    <scope>NUCLEOTIDE SEQUENCE [LARGE SCALE GENOMIC DNA]</scope>
    <source>
        <strain evidence="4">maculatus3</strain>
    </source>
</reference>